<feature type="domain" description="G5" evidence="8">
    <location>
        <begin position="1914"/>
        <end position="1995"/>
    </location>
</feature>
<keyword evidence="6" id="KW-0472">Membrane</keyword>
<feature type="compositionally biased region" description="Basic and acidic residues" evidence="5">
    <location>
        <begin position="389"/>
        <end position="399"/>
    </location>
</feature>
<dbReference type="InterPro" id="IPR013783">
    <property type="entry name" value="Ig-like_fold"/>
</dbReference>
<evidence type="ECO:0000259" key="8">
    <source>
        <dbReference type="PROSITE" id="PS51109"/>
    </source>
</evidence>
<keyword evidence="3 7" id="KW-0732">Signal</keyword>
<name>A0A2I1MAT6_9FIRM</name>
<comment type="caution">
    <text evidence="9">The sequence shown here is derived from an EMBL/GenBank/DDBJ whole genome shotgun (WGS) entry which is preliminary data.</text>
</comment>
<feature type="chain" id="PRO_5014144665" description="G5 domain-containing protein" evidence="7">
    <location>
        <begin position="30"/>
        <end position="3077"/>
    </location>
</feature>
<protein>
    <recommendedName>
        <fullName evidence="8">G5 domain-containing protein</fullName>
    </recommendedName>
</protein>
<dbReference type="PROSITE" id="PS51109">
    <property type="entry name" value="G5"/>
    <property type="match status" value="1"/>
</dbReference>
<comment type="similarity">
    <text evidence="1">Belongs to the serine-aspartate repeat-containing protein (SDr) family.</text>
</comment>
<keyword evidence="6" id="KW-0812">Transmembrane</keyword>
<dbReference type="EMBL" id="PKGS01000001">
    <property type="protein sequence ID" value="PKZ17254.1"/>
    <property type="molecule type" value="Genomic_DNA"/>
</dbReference>
<dbReference type="InterPro" id="IPR011098">
    <property type="entry name" value="G5_dom"/>
</dbReference>
<feature type="region of interest" description="Disordered" evidence="5">
    <location>
        <begin position="40"/>
        <end position="61"/>
    </location>
</feature>
<evidence type="ECO:0000256" key="2">
    <source>
        <dbReference type="ARBA" id="ARBA00022525"/>
    </source>
</evidence>
<dbReference type="Gene3D" id="2.60.40.10">
    <property type="entry name" value="Immunoglobulins"/>
    <property type="match status" value="11"/>
</dbReference>
<dbReference type="SUPFAM" id="SSF117074">
    <property type="entry name" value="Hypothetical protein PA1324"/>
    <property type="match status" value="1"/>
</dbReference>
<feature type="coiled-coil region" evidence="4">
    <location>
        <begin position="968"/>
        <end position="998"/>
    </location>
</feature>
<dbReference type="SMART" id="SM01208">
    <property type="entry name" value="G5"/>
    <property type="match status" value="1"/>
</dbReference>
<feature type="signal peptide" evidence="7">
    <location>
        <begin position="1"/>
        <end position="29"/>
    </location>
</feature>
<evidence type="ECO:0000256" key="1">
    <source>
        <dbReference type="ARBA" id="ARBA00007257"/>
    </source>
</evidence>
<organism evidence="9 10">
    <name type="scientific">Anaerococcus octavius</name>
    <dbReference type="NCBI Taxonomy" id="54007"/>
    <lineage>
        <taxon>Bacteria</taxon>
        <taxon>Bacillati</taxon>
        <taxon>Bacillota</taxon>
        <taxon>Tissierellia</taxon>
        <taxon>Tissierellales</taxon>
        <taxon>Peptoniphilaceae</taxon>
        <taxon>Anaerococcus</taxon>
    </lineage>
</organism>
<gene>
    <name evidence="9" type="ORF">CYJ34_00675</name>
</gene>
<dbReference type="PANTHER" id="PTHR36108">
    <property type="entry name" value="COLOSSIN-B-RELATED"/>
    <property type="match status" value="1"/>
</dbReference>
<dbReference type="Pfam" id="PF07501">
    <property type="entry name" value="G5"/>
    <property type="match status" value="1"/>
</dbReference>
<evidence type="ECO:0000256" key="4">
    <source>
        <dbReference type="SAM" id="Coils"/>
    </source>
</evidence>
<feature type="region of interest" description="Disordered" evidence="5">
    <location>
        <begin position="2192"/>
        <end position="2212"/>
    </location>
</feature>
<keyword evidence="10" id="KW-1185">Reference proteome</keyword>
<evidence type="ECO:0000256" key="7">
    <source>
        <dbReference type="SAM" id="SignalP"/>
    </source>
</evidence>
<sequence>MNNKFQQFSVKLLASTLAVIMAVPIDAFAMKQKQDRSYAASTSVMDSQEIKNDTPRQTDQPSLLKSEISTEERDHYIIEKSATLSKATGQVDYKIVVKAKDPSKESTKEETTTFAITENTDQEYLNLEKVSGLDQDGRESEVKYTLNTPKEFNSTSNIRTLAVSSNHTKYGMVYYLSAKLSDEAQKELANKSPQLALDFTLASSDKEILQDRYALEILKTGNNEVSVDNEGNIVNNTERLVEKEDDLHLYKGAYKEAKKSLFQSTPEQIIWTDYINSKDDKQFTYNFNVDDNQDTRDSQIKIEFYQADKIGYVLNESFTKTLNYSPSLSLQVPQGYLAKVELVTRPKENTNAKEYVFNGRKILNPKHKSETKSKEDRSKQEDDEDPDEDSSKDIKEKQSQSRATIVEDSDKKGESLEISDIEEKPLQAGSELSTSYPYSVEYTSSSTVRYQNGDKINSAIPDMSRNPEVWWDVEIDTSKINAADIDFNNLYYTLYMGAKDGLDNFKYKASTDKSKLDDNSGYRTASTNAEFLYQANDNITKRNLGDKLYIRVKAPLDKDSEVHKEYSLGVRINPDQNYIDSILKAFLDKYDSLPTPFKWKIGDKEADKFKNKPFDLLDERIVATPNFTKYDIEDEFYFDSTRSVTAERYNDTRINWNILDLIRTGEKEDPGIAKSSLNPKANENLKKYYYRPNIDGGYSRINDDKDIKLEDGTLYPGTIVAYNFSKQEATKTTKYSLSADLAKKEDKFKDLVDSMMNSTKDLKNPVGGQIQAYTHKQVKPELDDKYLAYYENPFGIMRINQNFDMVACYNDGFETPIYNGQGTKIGLDRIVDPDSDLLYAMLEGNNVQYAKGNLKAGGKFYQEGKEPKENLKDALKRAYYYTDQVISAKEKEDGKKIPRKVRELLYQKMVHYITNNKPVDEQYGISGKFYDPSVKNWVDKNITLTGNEEDKYFTGKDGEFRAIPNDERRIKNNDNEALEEARQLAEKATKTLEDSYNNSDWNDDKANSVELIFYKHQYEKRFQHLITAKVYKPITAQKLDIDGSKLAGAEFNFINKNTGESHTWTSKADNSNNPLYLKPGQYYVDEIHAPDGYSELKTFQIEIKEEEINPDDGEYPQYGLDIHVNDGHKYALSILNEDTIQKDGSGNPLVSVDEDTLKLNIKNEDNKLGSIRFTKTNGRRAIDGAEFTLTKINSEDNLEDIDKLNEKPVYQKTSTGNNGEFSFSSIPEGIYKLEETKAPTGYQAIKPLILIATKAQDGKVSVKFKDEKIEKSKEIINKSPSTELSFRKIKKTEEGEKIVPIDSGTGSFRLYSTNTVDDSSYDRTVSPSSTVVEKDEEKGTPALQVGEFKFTELVAGDYILVEEQAPIGFEKPDFPFWSVKVTEKDGKLSYEVNKLNKDTDPTPINESDIIDNENKVVGKTFNIENKARTINHKFKKYIDNADTPMDNNLKGEDGEPVSFRLYEADYYGLKKDPNDKGKRIVADENGDFNLTGLEYSSYYLLEEENPPAGYGKASATVLYVQSEAEVQTGKMSVVVRDHTNNTLTADHNVFKGIIDYEIGDSYGNLLVKKTGDSLIEGDDSEVGLRRAYFRLYYADQDFNYANEKFERVDGIEESDYIQRVSAGIALTDNEGNPIAKENLPNDQGIVKFENLKPGNYILIEHRGPAGYEKDTNPRYIHVTKSGKVIKSVTKNNPSLKEEEVKDPNLFDTGNTNVFSRILKKDNKSNKLMLNEATESRTPQKASQADKDTWEKVLDYRSEKPYRGQDPAGNDINTTKITEINKGSKRFRQVFLLENPKEQTLIANIHRQPLSSMVPGDLDIKLSYVDSDSSFDDLKNPKIITKFKYTKNINDSHIRFETTEKIPANATIALEVETSYKDNIGLGVDFFYEHDTADERGWKNAWVAQKYNNEDEINTKPSEIVEEITKEEVLKYETKTEETNELEEGYTQVKQYGKNGKKITRYKVTYIDGKLKSEDPIGDPEIIKPIDEIILVGTKKREAEIPTGDGKVKVNFLYNNMDDNGHVEESASADKNAGKMSLQIKKADDWYDISEQSKDVPLAGSIDFENLDPDSTYRLVYSRDQILAEKWGLPRTSSYNINLSKVDGDTFEFTISNGNLLRVFNKDETGFRIPLRISKKDENGSPLSGAQFTAKKIIKGKEGKYADEEFDVVSEATGLSGDNYFRELSPGIYELTETRSPRPQGVTDEEGSDYLLPKDKDGNDQKWYFEVKQNPEQKDPRAADYMIIDFKFSHTFKETDKFTEAGNQYNSDDWYGKTIYGTEPVDGADGKVANEDFMKLIKLVPDDHRSNPARPDAPYKKINDLEVTNVKKKTDFNFIKSDEYSKALENAKFQLRKLATDDKGNIQKTLTGGEYKFDEDKDKKLVYDETVTSNLNEGVSFKDIPEGKYLLEETTAPEGYEKLEKPIIVEFKISPATGKWEQTLVEDKDNGINYDYYNKIISKRSQGGISQIKNKKAYTKLEFTKVDQKGDDVKVSAFRLDKLDEKGNVVNDDSDYPQTRRNWNKAKFTFDNLSKGKYKLTETNPTNYQRPNPTYFEVVEDENTGKLKIVFDENDKNITVEKDKDENTTDIKFTNFDKINFDFTKIGDGKTDKPLQGAVFTLKKVLTEKGGNAKQIYDNDGKIVEELSDYAYYAKASSGSDGKVSFTDLSQGVYELEETKAPYGYERLNAQRKWIVYVEKNEKGDGLEVKYDKEYEKSYYKDDKSYNENDQNILTINKDRNTLSNTSNTTELKFNKVDRDGDVIASDTTFTLTKLSHNPDDLDNLKKISSYIDYTTLREEDGTFEIKDLDRGLYVLSETNPPKDYKKADRDIVLQIIEGDDGKLVINSYEKDEDDNLIKSDRFKYLDNTKNPIEIANDKEAQYIIFNKVTNAIFGYSNIESGELELTISKYDEQNKKASDLVDTLKFDLKDTKSINKIYIEDADGKKKLEDGKYLIKETKAPEGYVMTNRSYLVEISTKDDVAIAKLLEVQDSKGNAITDESGNKITDTGEQIPEGGLEITDKKGGSNFKIVNNNPSLPSTGGNGTFIGFALIGTAIMIAAIAYYGIYINDKNRRRSNRYNK</sequence>
<keyword evidence="6" id="KW-1133">Transmembrane helix</keyword>
<accession>A0A2I1MAT6</accession>
<keyword evidence="2" id="KW-0964">Secreted</keyword>
<dbReference type="Proteomes" id="UP000234335">
    <property type="component" value="Unassembled WGS sequence"/>
</dbReference>
<dbReference type="Gene3D" id="2.20.230.10">
    <property type="entry name" value="Resuscitation-promoting factor rpfb"/>
    <property type="match status" value="1"/>
</dbReference>
<evidence type="ECO:0000256" key="3">
    <source>
        <dbReference type="ARBA" id="ARBA00022729"/>
    </source>
</evidence>
<feature type="compositionally biased region" description="Basic and acidic residues" evidence="5">
    <location>
        <begin position="408"/>
        <end position="425"/>
    </location>
</feature>
<dbReference type="Pfam" id="PF17802">
    <property type="entry name" value="SpaA"/>
    <property type="match status" value="9"/>
</dbReference>
<evidence type="ECO:0000313" key="10">
    <source>
        <dbReference type="Proteomes" id="UP000234335"/>
    </source>
</evidence>
<keyword evidence="4" id="KW-0175">Coiled coil</keyword>
<dbReference type="PANTHER" id="PTHR36108:SF13">
    <property type="entry name" value="COLOSSIN-B-RELATED"/>
    <property type="match status" value="1"/>
</dbReference>
<dbReference type="InterPro" id="IPR041033">
    <property type="entry name" value="SpaA_PFL_dom_1"/>
</dbReference>
<evidence type="ECO:0000313" key="9">
    <source>
        <dbReference type="EMBL" id="PKZ17254.1"/>
    </source>
</evidence>
<dbReference type="RefSeq" id="WP_101539423.1">
    <property type="nucleotide sequence ID" value="NZ_PKGS01000001.1"/>
</dbReference>
<proteinExistence type="inferred from homology"/>
<feature type="transmembrane region" description="Helical" evidence="6">
    <location>
        <begin position="3042"/>
        <end position="3064"/>
    </location>
</feature>
<evidence type="ECO:0000256" key="6">
    <source>
        <dbReference type="SAM" id="Phobius"/>
    </source>
</evidence>
<evidence type="ECO:0000256" key="5">
    <source>
        <dbReference type="SAM" id="MobiDB-lite"/>
    </source>
</evidence>
<feature type="region of interest" description="Disordered" evidence="5">
    <location>
        <begin position="354"/>
        <end position="432"/>
    </location>
</feature>
<feature type="compositionally biased region" description="Basic and acidic residues" evidence="5">
    <location>
        <begin position="367"/>
        <end position="380"/>
    </location>
</feature>
<reference evidence="9 10" key="1">
    <citation type="submission" date="2017-12" db="EMBL/GenBank/DDBJ databases">
        <title>Phylogenetic diversity of female urinary microbiome.</title>
        <authorList>
            <person name="Thomas-White K."/>
            <person name="Wolfe A.J."/>
        </authorList>
    </citation>
    <scope>NUCLEOTIDE SEQUENCE [LARGE SCALE GENOMIC DNA]</scope>
    <source>
        <strain evidence="9 10">UMB0119</strain>
    </source>
</reference>